<dbReference type="Proteomes" id="UP000092659">
    <property type="component" value="Chromosome"/>
</dbReference>
<evidence type="ECO:0000313" key="2">
    <source>
        <dbReference type="Proteomes" id="UP000092659"/>
    </source>
</evidence>
<dbReference type="EMBL" id="CP016279">
    <property type="protein sequence ID" value="ANP51647.1"/>
    <property type="molecule type" value="Genomic_DNA"/>
</dbReference>
<protein>
    <submittedName>
        <fullName evidence="1">Uncharacterized protein</fullName>
    </submittedName>
</protein>
<organism evidence="1 2">
    <name type="scientific">Streptomyces griseochromogenes</name>
    <dbReference type="NCBI Taxonomy" id="68214"/>
    <lineage>
        <taxon>Bacteria</taxon>
        <taxon>Bacillati</taxon>
        <taxon>Actinomycetota</taxon>
        <taxon>Actinomycetes</taxon>
        <taxon>Kitasatosporales</taxon>
        <taxon>Streptomycetaceae</taxon>
        <taxon>Streptomyces</taxon>
    </lineage>
</organism>
<reference evidence="1 2" key="1">
    <citation type="submission" date="2016-06" db="EMBL/GenBank/DDBJ databases">
        <title>Complete genome sequence of Streptomyces griseochromogenes ATCC 14511, the Blasticidin S producer.</title>
        <authorList>
            <person name="Wu L."/>
        </authorList>
    </citation>
    <scope>NUCLEOTIDE SEQUENCE [LARGE SCALE GENOMIC DNA]</scope>
    <source>
        <strain evidence="1 2">ATCC 14511</strain>
    </source>
</reference>
<dbReference type="AlphaFoldDB" id="A0A1B1AYM4"/>
<accession>A0A1B1AYM4</accession>
<name>A0A1B1AYM4_9ACTN</name>
<dbReference type="OrthoDB" id="3478973at2"/>
<evidence type="ECO:0000313" key="1">
    <source>
        <dbReference type="EMBL" id="ANP51647.1"/>
    </source>
</evidence>
<sequence>MVRVSRPEQLQNTSRLWEEHVRAVFPARSRGAEPADIDMVLLDASIAGCVSTWLNNGGTLDPERSRILQGSINDLDRVLLGITEAQELRYFQRLRQLAMLVSAASLRAD</sequence>
<proteinExistence type="predicted"/>
<gene>
    <name evidence="1" type="ORF">AVL59_20425</name>
</gene>
<dbReference type="STRING" id="68214.AVL59_20425"/>
<dbReference type="KEGG" id="sgs:AVL59_20425"/>